<evidence type="ECO:0000259" key="4">
    <source>
        <dbReference type="PROSITE" id="PS50089"/>
    </source>
</evidence>
<keyword evidence="1 3" id="KW-0479">Metal-binding</keyword>
<reference evidence="5" key="1">
    <citation type="submission" date="2021-03" db="EMBL/GenBank/DDBJ databases">
        <authorList>
            <person name="Bekaert M."/>
        </authorList>
    </citation>
    <scope>NUCLEOTIDE SEQUENCE</scope>
</reference>
<comment type="caution">
    <text evidence="5">The sequence shown here is derived from an EMBL/GenBank/DDBJ whole genome shotgun (WGS) entry which is preliminary data.</text>
</comment>
<keyword evidence="2" id="KW-0862">Zinc</keyword>
<name>A0A8S3TI94_MYTED</name>
<evidence type="ECO:0000313" key="5">
    <source>
        <dbReference type="EMBL" id="CAG2231273.1"/>
    </source>
</evidence>
<feature type="domain" description="RING-type" evidence="4">
    <location>
        <begin position="260"/>
        <end position="307"/>
    </location>
</feature>
<keyword evidence="6" id="KW-1185">Reference proteome</keyword>
<dbReference type="GO" id="GO:0008270">
    <property type="term" value="F:zinc ion binding"/>
    <property type="evidence" value="ECO:0007669"/>
    <property type="project" value="UniProtKB-KW"/>
</dbReference>
<evidence type="ECO:0000256" key="3">
    <source>
        <dbReference type="PROSITE-ProRule" id="PRU00175"/>
    </source>
</evidence>
<dbReference type="GO" id="GO:0061630">
    <property type="term" value="F:ubiquitin protein ligase activity"/>
    <property type="evidence" value="ECO:0007669"/>
    <property type="project" value="UniProtKB-EC"/>
</dbReference>
<evidence type="ECO:0000256" key="2">
    <source>
        <dbReference type="ARBA" id="ARBA00022833"/>
    </source>
</evidence>
<dbReference type="OrthoDB" id="6146020at2759"/>
<dbReference type="Proteomes" id="UP000683360">
    <property type="component" value="Unassembled WGS sequence"/>
</dbReference>
<accession>A0A8S3TI94</accession>
<keyword evidence="1 3" id="KW-0863">Zinc-finger</keyword>
<dbReference type="Gene3D" id="3.30.40.10">
    <property type="entry name" value="Zinc/RING finger domain, C3HC4 (zinc finger)"/>
    <property type="match status" value="1"/>
</dbReference>
<evidence type="ECO:0000256" key="1">
    <source>
        <dbReference type="ARBA" id="ARBA00022771"/>
    </source>
</evidence>
<evidence type="ECO:0000313" key="6">
    <source>
        <dbReference type="Proteomes" id="UP000683360"/>
    </source>
</evidence>
<proteinExistence type="predicted"/>
<organism evidence="5 6">
    <name type="scientific">Mytilus edulis</name>
    <name type="common">Blue mussel</name>
    <dbReference type="NCBI Taxonomy" id="6550"/>
    <lineage>
        <taxon>Eukaryota</taxon>
        <taxon>Metazoa</taxon>
        <taxon>Spiralia</taxon>
        <taxon>Lophotrochozoa</taxon>
        <taxon>Mollusca</taxon>
        <taxon>Bivalvia</taxon>
        <taxon>Autobranchia</taxon>
        <taxon>Pteriomorphia</taxon>
        <taxon>Mytilida</taxon>
        <taxon>Mytiloidea</taxon>
        <taxon>Mytilidae</taxon>
        <taxon>Mytilinae</taxon>
        <taxon>Mytilus</taxon>
    </lineage>
</organism>
<dbReference type="Pfam" id="PF14634">
    <property type="entry name" value="zf-RING_5"/>
    <property type="match status" value="1"/>
</dbReference>
<dbReference type="GO" id="GO:0016887">
    <property type="term" value="F:ATP hydrolysis activity"/>
    <property type="evidence" value="ECO:0007669"/>
    <property type="project" value="InterPro"/>
</dbReference>
<sequence>MNTTFEEPGSHENHGLPELVMKTASRFESTPLGKILSQIEGTSINGVIYCYIKDFVHMAYPVRSEPELLNICENIMIGCRQIIQGEVGHLFPALVGCHTAFHHHIARFHNFSDIVHVWPQCCEKVAKFQEFADKEMMYLVTADEITLDLMGLHLLLKNLEPPTKEALNKPNGRKQWIRVVCDYRPVVERIFGFFKENKQGLTVLQDKLKTKADMKTLESLEKVEEFLKSCNKGISSRIFWMLTKPLNLIHSIVIHSKQKCTHCEEPYSGVEKTQPSPPVTLPCNHTICRKCFDETVTSPDVKCPTCDKPFLKDFQPVETDQSENVLAYQNFRRRCNSFYMEVVSQLCFAEGTPPSNDIVNKLLSYITVQTRKGQEVTKQLTIFNDCIDSTPVVRSFLLQHLMRTSGSDVNQHLENYFRRASEMVDPTTSEQSHNVCHLVLQCMEDSCHQRFPEENKELIQAATEMLRNSCKKIQLDADQLLENMEHLSQTRFSKCGS</sequence>
<dbReference type="SMART" id="SM00184">
    <property type="entry name" value="RING"/>
    <property type="match status" value="1"/>
</dbReference>
<keyword evidence="5" id="KW-0808">Transferase</keyword>
<keyword evidence="5" id="KW-0012">Acyltransferase</keyword>
<dbReference type="EC" id="2.3.2.27" evidence="5"/>
<dbReference type="InterPro" id="IPR013083">
    <property type="entry name" value="Znf_RING/FYVE/PHD"/>
</dbReference>
<gene>
    <name evidence="5" type="ORF">MEDL_44085</name>
</gene>
<dbReference type="PROSITE" id="PS50089">
    <property type="entry name" value="ZF_RING_2"/>
    <property type="match status" value="1"/>
</dbReference>
<dbReference type="InterPro" id="IPR001841">
    <property type="entry name" value="Znf_RING"/>
</dbReference>
<dbReference type="AlphaFoldDB" id="A0A8S3TI94"/>
<dbReference type="PANTHER" id="PTHR22605">
    <property type="entry name" value="RZ-TYPE DOMAIN-CONTAINING PROTEIN"/>
    <property type="match status" value="1"/>
</dbReference>
<dbReference type="PANTHER" id="PTHR22605:SF16">
    <property type="entry name" value="E3 UBIQUITIN-PROTEIN LIGASE RNF213"/>
    <property type="match status" value="1"/>
</dbReference>
<dbReference type="SUPFAM" id="SSF57850">
    <property type="entry name" value="RING/U-box"/>
    <property type="match status" value="1"/>
</dbReference>
<protein>
    <submittedName>
        <fullName evidence="5">RNF213</fullName>
        <ecNumber evidence="5">2.3.2.27</ecNumber>
    </submittedName>
</protein>
<dbReference type="EMBL" id="CAJPWZ010002137">
    <property type="protein sequence ID" value="CAG2231273.1"/>
    <property type="molecule type" value="Genomic_DNA"/>
</dbReference>
<dbReference type="InterPro" id="IPR031248">
    <property type="entry name" value="RNF213"/>
</dbReference>